<feature type="transmembrane region" description="Helical" evidence="1">
    <location>
        <begin position="12"/>
        <end position="38"/>
    </location>
</feature>
<organism evidence="3">
    <name type="scientific">marine sediment metagenome</name>
    <dbReference type="NCBI Taxonomy" id="412755"/>
    <lineage>
        <taxon>unclassified sequences</taxon>
        <taxon>metagenomes</taxon>
        <taxon>ecological metagenomes</taxon>
    </lineage>
</organism>
<proteinExistence type="predicted"/>
<protein>
    <recommendedName>
        <fullName evidence="2">Integrase catalytic domain-containing protein</fullName>
    </recommendedName>
</protein>
<dbReference type="GO" id="GO:0015074">
    <property type="term" value="P:DNA integration"/>
    <property type="evidence" value="ECO:0007669"/>
    <property type="project" value="InterPro"/>
</dbReference>
<evidence type="ECO:0000313" key="3">
    <source>
        <dbReference type="EMBL" id="GAG54047.1"/>
    </source>
</evidence>
<dbReference type="GO" id="GO:0003676">
    <property type="term" value="F:nucleic acid binding"/>
    <property type="evidence" value="ECO:0007669"/>
    <property type="project" value="InterPro"/>
</dbReference>
<dbReference type="InterPro" id="IPR036397">
    <property type="entry name" value="RNaseH_sf"/>
</dbReference>
<gene>
    <name evidence="3" type="ORF">S01H4_16199</name>
</gene>
<evidence type="ECO:0000259" key="2">
    <source>
        <dbReference type="Pfam" id="PF00665"/>
    </source>
</evidence>
<dbReference type="SUPFAM" id="SSF53098">
    <property type="entry name" value="Ribonuclease H-like"/>
    <property type="match status" value="1"/>
</dbReference>
<keyword evidence="1" id="KW-0472">Membrane</keyword>
<keyword evidence="1" id="KW-1133">Transmembrane helix</keyword>
<name>X0Z6J3_9ZZZZ</name>
<evidence type="ECO:0000256" key="1">
    <source>
        <dbReference type="SAM" id="Phobius"/>
    </source>
</evidence>
<dbReference type="AlphaFoldDB" id="X0Z6J3"/>
<reference evidence="3" key="1">
    <citation type="journal article" date="2014" name="Front. Microbiol.">
        <title>High frequency of phylogenetically diverse reductive dehalogenase-homologous genes in deep subseafloor sedimentary metagenomes.</title>
        <authorList>
            <person name="Kawai M."/>
            <person name="Futagami T."/>
            <person name="Toyoda A."/>
            <person name="Takaki Y."/>
            <person name="Nishi S."/>
            <person name="Hori S."/>
            <person name="Arai W."/>
            <person name="Tsubouchi T."/>
            <person name="Morono Y."/>
            <person name="Uchiyama I."/>
            <person name="Ito T."/>
            <person name="Fujiyama A."/>
            <person name="Inagaki F."/>
            <person name="Takami H."/>
        </authorList>
    </citation>
    <scope>NUCLEOTIDE SEQUENCE</scope>
    <source>
        <strain evidence="3">Expedition CK06-06</strain>
    </source>
</reference>
<comment type="caution">
    <text evidence="3">The sequence shown here is derived from an EMBL/GenBank/DDBJ whole genome shotgun (WGS) entry which is preliminary data.</text>
</comment>
<dbReference type="EMBL" id="BART01007096">
    <property type="protein sequence ID" value="GAG54047.1"/>
    <property type="molecule type" value="Genomic_DNA"/>
</dbReference>
<dbReference type="InterPro" id="IPR001584">
    <property type="entry name" value="Integrase_cat-core"/>
</dbReference>
<dbReference type="InterPro" id="IPR012337">
    <property type="entry name" value="RNaseH-like_sf"/>
</dbReference>
<feature type="domain" description="Integrase catalytic" evidence="2">
    <location>
        <begin position="67"/>
        <end position="116"/>
    </location>
</feature>
<keyword evidence="1" id="KW-0812">Transmembrane</keyword>
<dbReference type="Pfam" id="PF00665">
    <property type="entry name" value="rve"/>
    <property type="match status" value="1"/>
</dbReference>
<feature type="non-terminal residue" evidence="3">
    <location>
        <position position="120"/>
    </location>
</feature>
<sequence>MHMAKKEEYADLAHRILAVTAWDLGIFFVSFSSVYRILLSANLMTMRGSQRPHNGSSIPPVRKELTGPNQRWCWDISYLPTYEKGLFLYLYLALDEYSRKAIAWLVSWHQSAEEARYLLE</sequence>
<dbReference type="Gene3D" id="3.30.420.10">
    <property type="entry name" value="Ribonuclease H-like superfamily/Ribonuclease H"/>
    <property type="match status" value="1"/>
</dbReference>
<accession>X0Z6J3</accession>